<dbReference type="RefSeq" id="WP_051187800.1">
    <property type="nucleotide sequence ID" value="NZ_QJKF01000001.1"/>
</dbReference>
<dbReference type="SUPFAM" id="SSF142433">
    <property type="entry name" value="CinA-like"/>
    <property type="match status" value="1"/>
</dbReference>
<evidence type="ECO:0000313" key="3">
    <source>
        <dbReference type="Proteomes" id="UP000247569"/>
    </source>
</evidence>
<feature type="domain" description="CinA C-terminal" evidence="1">
    <location>
        <begin position="6"/>
        <end position="151"/>
    </location>
</feature>
<evidence type="ECO:0000259" key="1">
    <source>
        <dbReference type="Pfam" id="PF02464"/>
    </source>
</evidence>
<protein>
    <submittedName>
        <fullName evidence="2">Nicotinamide-nucleotide amidase</fullName>
    </submittedName>
</protein>
<organism evidence="2 3">
    <name type="scientific">Nocardia tenerifensis</name>
    <dbReference type="NCBI Taxonomy" id="228006"/>
    <lineage>
        <taxon>Bacteria</taxon>
        <taxon>Bacillati</taxon>
        <taxon>Actinomycetota</taxon>
        <taxon>Actinomycetes</taxon>
        <taxon>Mycobacteriales</taxon>
        <taxon>Nocardiaceae</taxon>
        <taxon>Nocardia</taxon>
    </lineage>
</organism>
<dbReference type="OrthoDB" id="1253990at2"/>
<gene>
    <name evidence="2" type="ORF">DFR70_101637</name>
</gene>
<comment type="caution">
    <text evidence="2">The sequence shown here is derived from an EMBL/GenBank/DDBJ whole genome shotgun (WGS) entry which is preliminary data.</text>
</comment>
<dbReference type="AlphaFoldDB" id="A0A318KE60"/>
<keyword evidence="3" id="KW-1185">Reference proteome</keyword>
<accession>A0A318KE60</accession>
<dbReference type="EMBL" id="QJKF01000001">
    <property type="protein sequence ID" value="PXX71215.1"/>
    <property type="molecule type" value="Genomic_DNA"/>
</dbReference>
<name>A0A318KE60_9NOCA</name>
<dbReference type="Gene3D" id="3.90.950.20">
    <property type="entry name" value="CinA-like"/>
    <property type="match status" value="1"/>
</dbReference>
<proteinExistence type="predicted"/>
<reference evidence="2 3" key="1">
    <citation type="submission" date="2018-05" db="EMBL/GenBank/DDBJ databases">
        <title>Genomic Encyclopedia of Type Strains, Phase IV (KMG-IV): sequencing the most valuable type-strain genomes for metagenomic binning, comparative biology and taxonomic classification.</title>
        <authorList>
            <person name="Goeker M."/>
        </authorList>
    </citation>
    <scope>NUCLEOTIDE SEQUENCE [LARGE SCALE GENOMIC DNA]</scope>
    <source>
        <strain evidence="2 3">DSM 44704</strain>
    </source>
</reference>
<dbReference type="NCBIfam" id="TIGR00199">
    <property type="entry name" value="PncC_domain"/>
    <property type="match status" value="1"/>
</dbReference>
<dbReference type="InterPro" id="IPR036653">
    <property type="entry name" value="CinA-like_C"/>
</dbReference>
<sequence length="170" mass="17873">MSESTEELAEEIAALAQRTESTVAVAESLTAGQIAAAFGAAPDSGDWFRGGVVAYSRYVKHHVLDVPEGPVVSRVSAEAMARTVRSMTDATIAVGVTGVGGPDRQDDEPPGTVWFAIAVDDAPVALRRQFEGEPGEVLDQTIDQALELVLAAMKDPAGLPELARKLTETL</sequence>
<dbReference type="InterPro" id="IPR008136">
    <property type="entry name" value="CinA_C"/>
</dbReference>
<dbReference type="Proteomes" id="UP000247569">
    <property type="component" value="Unassembled WGS sequence"/>
</dbReference>
<evidence type="ECO:0000313" key="2">
    <source>
        <dbReference type="EMBL" id="PXX71215.1"/>
    </source>
</evidence>
<dbReference type="Pfam" id="PF02464">
    <property type="entry name" value="CinA"/>
    <property type="match status" value="1"/>
</dbReference>